<keyword evidence="1" id="KW-0732">Signal</keyword>
<dbReference type="Pfam" id="PF00578">
    <property type="entry name" value="AhpC-TSA"/>
    <property type="match status" value="1"/>
</dbReference>
<gene>
    <name evidence="3" type="ORF">ETAA1_46230</name>
</gene>
<dbReference type="InterPro" id="IPR000866">
    <property type="entry name" value="AhpC/TSA"/>
</dbReference>
<proteinExistence type="predicted"/>
<feature type="chain" id="PRO_5021999763" description="Alkyl hydroperoxide reductase subunit C/ Thiol specific antioxidant domain-containing protein" evidence="1">
    <location>
        <begin position="25"/>
        <end position="629"/>
    </location>
</feature>
<dbReference type="OrthoDB" id="252709at2"/>
<organism evidence="3 4">
    <name type="scientific">Urbifossiella limnaea</name>
    <dbReference type="NCBI Taxonomy" id="2528023"/>
    <lineage>
        <taxon>Bacteria</taxon>
        <taxon>Pseudomonadati</taxon>
        <taxon>Planctomycetota</taxon>
        <taxon>Planctomycetia</taxon>
        <taxon>Gemmatales</taxon>
        <taxon>Gemmataceae</taxon>
        <taxon>Urbifossiella</taxon>
    </lineage>
</organism>
<dbReference type="Proteomes" id="UP000319576">
    <property type="component" value="Chromosome"/>
</dbReference>
<dbReference type="PANTHER" id="PTHR42852">
    <property type="entry name" value="THIOL:DISULFIDE INTERCHANGE PROTEIN DSBE"/>
    <property type="match status" value="1"/>
</dbReference>
<evidence type="ECO:0000256" key="1">
    <source>
        <dbReference type="SAM" id="SignalP"/>
    </source>
</evidence>
<dbReference type="AlphaFoldDB" id="A0A517XYP2"/>
<dbReference type="GO" id="GO:0016209">
    <property type="term" value="F:antioxidant activity"/>
    <property type="evidence" value="ECO:0007669"/>
    <property type="project" value="InterPro"/>
</dbReference>
<dbReference type="EMBL" id="CP036273">
    <property type="protein sequence ID" value="QDU22640.1"/>
    <property type="molecule type" value="Genomic_DNA"/>
</dbReference>
<dbReference type="Gene3D" id="3.40.30.10">
    <property type="entry name" value="Glutaredoxin"/>
    <property type="match status" value="1"/>
</dbReference>
<dbReference type="CDD" id="cd02966">
    <property type="entry name" value="TlpA_like_family"/>
    <property type="match status" value="1"/>
</dbReference>
<reference evidence="3 4" key="1">
    <citation type="submission" date="2019-02" db="EMBL/GenBank/DDBJ databases">
        <title>Deep-cultivation of Planctomycetes and their phenomic and genomic characterization uncovers novel biology.</title>
        <authorList>
            <person name="Wiegand S."/>
            <person name="Jogler M."/>
            <person name="Boedeker C."/>
            <person name="Pinto D."/>
            <person name="Vollmers J."/>
            <person name="Rivas-Marin E."/>
            <person name="Kohn T."/>
            <person name="Peeters S.H."/>
            <person name="Heuer A."/>
            <person name="Rast P."/>
            <person name="Oberbeckmann S."/>
            <person name="Bunk B."/>
            <person name="Jeske O."/>
            <person name="Meyerdierks A."/>
            <person name="Storesund J.E."/>
            <person name="Kallscheuer N."/>
            <person name="Luecker S."/>
            <person name="Lage O.M."/>
            <person name="Pohl T."/>
            <person name="Merkel B.J."/>
            <person name="Hornburger P."/>
            <person name="Mueller R.-W."/>
            <person name="Bruemmer F."/>
            <person name="Labrenz M."/>
            <person name="Spormann A.M."/>
            <person name="Op den Camp H."/>
            <person name="Overmann J."/>
            <person name="Amann R."/>
            <person name="Jetten M.S.M."/>
            <person name="Mascher T."/>
            <person name="Medema M.H."/>
            <person name="Devos D.P."/>
            <person name="Kaster A.-K."/>
            <person name="Ovreas L."/>
            <person name="Rohde M."/>
            <person name="Galperin M.Y."/>
            <person name="Jogler C."/>
        </authorList>
    </citation>
    <scope>NUCLEOTIDE SEQUENCE [LARGE SCALE GENOMIC DNA]</scope>
    <source>
        <strain evidence="3 4">ETA_A1</strain>
    </source>
</reference>
<dbReference type="InterPro" id="IPR050553">
    <property type="entry name" value="Thioredoxin_ResA/DsbE_sf"/>
</dbReference>
<sequence precursor="true">MRTSRITMRVLAALALWAGFGVVAAQPPTVEKVLEVKPRQPGVNVTTPAPDQVARYRLDPIPNPKTPGQNMGYVVRDGDGRPVRQLVSHDGKGYNVVAFYLNGQEAYREFYPPSPSEPYQFRWLGANGGKWGVDRDRDGKIDEWLVISPEEVSQELLAAVLTGDAKRLDALLATEESLKGHGLQPAELARIKEKTAGAAKRLADAAQKLQLSPEARWVHLELGVPNTTPQDAFGGKDDLVVHRNGTVLIEDKGKTHFLQTGELVQVGRSWKVVEGPSVGPGVVSADGGPSNGAGPVVTDGIRELVNQLDQIDKSAPNPPVQPALGEYYGRRAAVLEQIVQKLDPTQQADWTRLLIDSLSAATEGGAAESASHKRFQQWNHQLSKLGPQNPLFAYSSFRLLVAENGMALAGAKTGPELQKVQDAWRLNLENFVKAHPTADDAGEAVLRLGMANEFLGKDGEPKAKEWYTTLTTTYKSHPHAAKAAGAVRRLDSEGKALELSGTTLQGQPFSAASLGGKAVAVYYWASWSTTLADDARKLRDLEKTFGPKGLAVVTVCLDDDAKAAVQAVQSAQLPGVVLHAPGGLDRSPLAAGYGIMVVPHILLTGKDGKVTNRNAQIATLEDELRRLLP</sequence>
<feature type="signal peptide" evidence="1">
    <location>
        <begin position="1"/>
        <end position="24"/>
    </location>
</feature>
<dbReference type="RefSeq" id="WP_145242540.1">
    <property type="nucleotide sequence ID" value="NZ_CP036273.1"/>
</dbReference>
<dbReference type="InterPro" id="IPR011990">
    <property type="entry name" value="TPR-like_helical_dom_sf"/>
</dbReference>
<name>A0A517XYP2_9BACT</name>
<evidence type="ECO:0000313" key="4">
    <source>
        <dbReference type="Proteomes" id="UP000319576"/>
    </source>
</evidence>
<dbReference type="GO" id="GO:0016491">
    <property type="term" value="F:oxidoreductase activity"/>
    <property type="evidence" value="ECO:0007669"/>
    <property type="project" value="InterPro"/>
</dbReference>
<accession>A0A517XYP2</accession>
<keyword evidence="4" id="KW-1185">Reference proteome</keyword>
<dbReference type="SUPFAM" id="SSF52833">
    <property type="entry name" value="Thioredoxin-like"/>
    <property type="match status" value="1"/>
</dbReference>
<dbReference type="Gene3D" id="1.25.40.10">
    <property type="entry name" value="Tetratricopeptide repeat domain"/>
    <property type="match status" value="1"/>
</dbReference>
<dbReference type="KEGG" id="uli:ETAA1_46230"/>
<dbReference type="InterPro" id="IPR036249">
    <property type="entry name" value="Thioredoxin-like_sf"/>
</dbReference>
<evidence type="ECO:0000313" key="3">
    <source>
        <dbReference type="EMBL" id="QDU22640.1"/>
    </source>
</evidence>
<evidence type="ECO:0000259" key="2">
    <source>
        <dbReference type="Pfam" id="PF00578"/>
    </source>
</evidence>
<feature type="domain" description="Alkyl hydroperoxide reductase subunit C/ Thiol specific antioxidant" evidence="2">
    <location>
        <begin position="495"/>
        <end position="611"/>
    </location>
</feature>
<protein>
    <recommendedName>
        <fullName evidence="2">Alkyl hydroperoxide reductase subunit C/ Thiol specific antioxidant domain-containing protein</fullName>
    </recommendedName>
</protein>
<dbReference type="PANTHER" id="PTHR42852:SF17">
    <property type="entry name" value="THIOREDOXIN-LIKE PROTEIN HI_1115"/>
    <property type="match status" value="1"/>
</dbReference>